<keyword evidence="2" id="KW-1185">Reference proteome</keyword>
<reference evidence="1 2" key="1">
    <citation type="submission" date="2020-08" db="EMBL/GenBank/DDBJ databases">
        <title>A Genomic Blueprint of the Chicken Gut Microbiome.</title>
        <authorList>
            <person name="Gilroy R."/>
            <person name="Ravi A."/>
            <person name="Getino M."/>
            <person name="Pursley I."/>
            <person name="Horton D.L."/>
            <person name="Alikhan N.-F."/>
            <person name="Baker D."/>
            <person name="Gharbi K."/>
            <person name="Hall N."/>
            <person name="Watson M."/>
            <person name="Adriaenssens E.M."/>
            <person name="Foster-Nyarko E."/>
            <person name="Jarju S."/>
            <person name="Secka A."/>
            <person name="Antonio M."/>
            <person name="Oren A."/>
            <person name="Chaudhuri R."/>
            <person name="La Ragione R.M."/>
            <person name="Hildebrand F."/>
            <person name="Pallen M.J."/>
        </authorList>
    </citation>
    <scope>NUCLEOTIDE SEQUENCE [LARGE SCALE GENOMIC DNA]</scope>
    <source>
        <strain evidence="1 2">Sa1BUA1</strain>
    </source>
</reference>
<proteinExistence type="predicted"/>
<dbReference type="InterPro" id="IPR025629">
    <property type="entry name" value="DUF4287"/>
</dbReference>
<evidence type="ECO:0000313" key="1">
    <source>
        <dbReference type="EMBL" id="MBD8061920.1"/>
    </source>
</evidence>
<sequence>MATRRHDEVIGADKVARATGRPREEWFAALDAAGADEWAHQQIAAWLVSEHGVDGWWAQSLTVGYEQARGMRQPGQRPDGTFDANVSRRVGLPAEELFAHLAEDTLRAAWLPGWQLASASPPKRARLMDDDGARVAVELTPTAAGKVRVAVQHGRLPDPAAVAASKDFWRAALGRLATRMTGDGDRAPR</sequence>
<name>A0ABR8Z0Y8_9MICO</name>
<dbReference type="SUPFAM" id="SSF55961">
    <property type="entry name" value="Bet v1-like"/>
    <property type="match status" value="1"/>
</dbReference>
<evidence type="ECO:0000313" key="2">
    <source>
        <dbReference type="Proteomes" id="UP000661894"/>
    </source>
</evidence>
<gene>
    <name evidence="1" type="ORF">H9624_06240</name>
</gene>
<dbReference type="EMBL" id="JACSPO010000002">
    <property type="protein sequence ID" value="MBD8061920.1"/>
    <property type="molecule type" value="Genomic_DNA"/>
</dbReference>
<comment type="caution">
    <text evidence="1">The sequence shown here is derived from an EMBL/GenBank/DDBJ whole genome shotgun (WGS) entry which is preliminary data.</text>
</comment>
<dbReference type="RefSeq" id="WP_251839043.1">
    <property type="nucleotide sequence ID" value="NZ_JACSPO010000002.1"/>
</dbReference>
<dbReference type="Proteomes" id="UP000661894">
    <property type="component" value="Unassembled WGS sequence"/>
</dbReference>
<accession>A0ABR8Z0Y8</accession>
<protein>
    <submittedName>
        <fullName evidence="1">DUF4287 domain-containing protein</fullName>
    </submittedName>
</protein>
<dbReference type="InterPro" id="IPR023393">
    <property type="entry name" value="START-like_dom_sf"/>
</dbReference>
<dbReference type="Pfam" id="PF14117">
    <property type="entry name" value="DUF4287"/>
    <property type="match status" value="1"/>
</dbReference>
<organism evidence="1 2">
    <name type="scientific">Oceanitalea stevensii</name>
    <dbReference type="NCBI Taxonomy" id="2763072"/>
    <lineage>
        <taxon>Bacteria</taxon>
        <taxon>Bacillati</taxon>
        <taxon>Actinomycetota</taxon>
        <taxon>Actinomycetes</taxon>
        <taxon>Micrococcales</taxon>
        <taxon>Bogoriellaceae</taxon>
        <taxon>Georgenia</taxon>
    </lineage>
</organism>
<dbReference type="Gene3D" id="3.30.530.20">
    <property type="match status" value="1"/>
</dbReference>